<evidence type="ECO:0000313" key="10">
    <source>
        <dbReference type="Proteomes" id="UP000650466"/>
    </source>
</evidence>
<feature type="transmembrane region" description="Helical" evidence="8">
    <location>
        <begin position="268"/>
        <end position="290"/>
    </location>
</feature>
<dbReference type="PANTHER" id="PTHR34975:SF2">
    <property type="entry name" value="SPORE GERMINATION PROTEIN A2"/>
    <property type="match status" value="1"/>
</dbReference>
<dbReference type="PANTHER" id="PTHR34975">
    <property type="entry name" value="SPORE GERMINATION PROTEIN A2"/>
    <property type="match status" value="1"/>
</dbReference>
<keyword evidence="3" id="KW-0813">Transport</keyword>
<evidence type="ECO:0000256" key="3">
    <source>
        <dbReference type="ARBA" id="ARBA00022448"/>
    </source>
</evidence>
<protein>
    <submittedName>
        <fullName evidence="9">Endospore germination permease</fullName>
    </submittedName>
</protein>
<comment type="caution">
    <text evidence="9">The sequence shown here is derived from an EMBL/GenBank/DDBJ whole genome shotgun (WGS) entry which is preliminary data.</text>
</comment>
<feature type="transmembrane region" description="Helical" evidence="8">
    <location>
        <begin position="108"/>
        <end position="132"/>
    </location>
</feature>
<feature type="transmembrane region" description="Helical" evidence="8">
    <location>
        <begin position="81"/>
        <end position="102"/>
    </location>
</feature>
<dbReference type="Gene3D" id="1.20.1740.10">
    <property type="entry name" value="Amino acid/polyamine transporter I"/>
    <property type="match status" value="1"/>
</dbReference>
<feature type="transmembrane region" description="Helical" evidence="8">
    <location>
        <begin position="144"/>
        <end position="164"/>
    </location>
</feature>
<dbReference type="InterPro" id="IPR004761">
    <property type="entry name" value="Spore_GerAB"/>
</dbReference>
<dbReference type="GO" id="GO:0009847">
    <property type="term" value="P:spore germination"/>
    <property type="evidence" value="ECO:0007669"/>
    <property type="project" value="InterPro"/>
</dbReference>
<feature type="transmembrane region" description="Helical" evidence="8">
    <location>
        <begin position="43"/>
        <end position="61"/>
    </location>
</feature>
<name>A0A926KNZ8_9BACL</name>
<accession>A0A926KNZ8</accession>
<feature type="transmembrane region" description="Helical" evidence="8">
    <location>
        <begin position="188"/>
        <end position="207"/>
    </location>
</feature>
<keyword evidence="4" id="KW-0309">Germination</keyword>
<dbReference type="Pfam" id="PF03845">
    <property type="entry name" value="Spore_permease"/>
    <property type="match status" value="1"/>
</dbReference>
<evidence type="ECO:0000256" key="1">
    <source>
        <dbReference type="ARBA" id="ARBA00004141"/>
    </source>
</evidence>
<keyword evidence="6 8" id="KW-1133">Transmembrane helix</keyword>
<evidence type="ECO:0000313" key="9">
    <source>
        <dbReference type="EMBL" id="MBD0379505.1"/>
    </source>
</evidence>
<dbReference type="AlphaFoldDB" id="A0A926KNZ8"/>
<organism evidence="9 10">
    <name type="scientific">Paenibacillus sedimenti</name>
    <dbReference type="NCBI Taxonomy" id="2770274"/>
    <lineage>
        <taxon>Bacteria</taxon>
        <taxon>Bacillati</taxon>
        <taxon>Bacillota</taxon>
        <taxon>Bacilli</taxon>
        <taxon>Bacillales</taxon>
        <taxon>Paenibacillaceae</taxon>
        <taxon>Paenibacillus</taxon>
    </lineage>
</organism>
<dbReference type="RefSeq" id="WP_188173325.1">
    <property type="nucleotide sequence ID" value="NZ_JACVVD010000002.1"/>
</dbReference>
<feature type="transmembrane region" description="Helical" evidence="8">
    <location>
        <begin position="219"/>
        <end position="239"/>
    </location>
</feature>
<evidence type="ECO:0000256" key="8">
    <source>
        <dbReference type="SAM" id="Phobius"/>
    </source>
</evidence>
<keyword evidence="5 8" id="KW-0812">Transmembrane</keyword>
<feature type="transmembrane region" description="Helical" evidence="8">
    <location>
        <begin position="337"/>
        <end position="356"/>
    </location>
</feature>
<keyword evidence="7 8" id="KW-0472">Membrane</keyword>
<comment type="subcellular location">
    <subcellularLocation>
        <location evidence="1">Membrane</location>
        <topology evidence="1">Multi-pass membrane protein</topology>
    </subcellularLocation>
</comment>
<dbReference type="Proteomes" id="UP000650466">
    <property type="component" value="Unassembled WGS sequence"/>
</dbReference>
<evidence type="ECO:0000256" key="6">
    <source>
        <dbReference type="ARBA" id="ARBA00022989"/>
    </source>
</evidence>
<keyword evidence="10" id="KW-1185">Reference proteome</keyword>
<proteinExistence type="inferred from homology"/>
<evidence type="ECO:0000256" key="4">
    <source>
        <dbReference type="ARBA" id="ARBA00022544"/>
    </source>
</evidence>
<dbReference type="NCBIfam" id="TIGR00912">
    <property type="entry name" value="2A0309"/>
    <property type="match status" value="1"/>
</dbReference>
<dbReference type="GO" id="GO:0016020">
    <property type="term" value="C:membrane"/>
    <property type="evidence" value="ECO:0007669"/>
    <property type="project" value="UniProtKB-SubCell"/>
</dbReference>
<feature type="transmembrane region" description="Helical" evidence="8">
    <location>
        <begin position="302"/>
        <end position="322"/>
    </location>
</feature>
<comment type="similarity">
    <text evidence="2">Belongs to the amino acid-polyamine-organocation (APC) superfamily. Spore germination protein (SGP) (TC 2.A.3.9) family.</text>
</comment>
<feature type="transmembrane region" description="Helical" evidence="8">
    <location>
        <begin position="12"/>
        <end position="31"/>
    </location>
</feature>
<reference evidence="9" key="1">
    <citation type="submission" date="2020-09" db="EMBL/GenBank/DDBJ databases">
        <title>Draft Genome Sequence of Paenibacillus sp. WST5.</title>
        <authorList>
            <person name="Bao Z."/>
        </authorList>
    </citation>
    <scope>NUCLEOTIDE SEQUENCE</scope>
    <source>
        <strain evidence="9">WST5</strain>
    </source>
</reference>
<dbReference type="EMBL" id="JACVVD010000002">
    <property type="protein sequence ID" value="MBD0379505.1"/>
    <property type="molecule type" value="Genomic_DNA"/>
</dbReference>
<sequence length="366" mass="40931">MIEKGKISAIQMGYIMYPTILATAILLVPAITAKTAGRDLWLSPIWASFIGLFTVYIACKLNKRFPEKTIIEYSEHILGRIIGKVLGLIYLLFFLHITGIIVREYGEFIVGTFLRNTPISVVMGSMVLVCALNVRGGVEVIGRTAQMFVPIVMFLFICLVALLIPDLKPTNMLPIMEHGLSPSLKGSLVPQGWFSEFILISFLLPYLTDRKKGMKWGMISVVGVMLTVVITNLATYLIFGELTATLVYPVMVAARFISFADFFEHLEAFVMAIWVGGTFVKISMFYYAIVSGTAQWLKLSDYRPVTLPIGFLLVLVSIWLAPSLQELVHFLGTASPFYFLTVQTLIPTLLLLIAWVKYKLSGSWRT</sequence>
<evidence type="ECO:0000256" key="5">
    <source>
        <dbReference type="ARBA" id="ARBA00022692"/>
    </source>
</evidence>
<gene>
    <name evidence="9" type="ORF">ICC18_05210</name>
</gene>
<evidence type="ECO:0000256" key="2">
    <source>
        <dbReference type="ARBA" id="ARBA00007998"/>
    </source>
</evidence>
<evidence type="ECO:0000256" key="7">
    <source>
        <dbReference type="ARBA" id="ARBA00023136"/>
    </source>
</evidence>